<dbReference type="PANTHER" id="PTHR23504:SF31">
    <property type="entry name" value="MAJOR FACILITATOR SUPERFAMILY DOMAIN-CONTAINING PROTEIN 10"/>
    <property type="match status" value="1"/>
</dbReference>
<keyword evidence="9" id="KW-1185">Reference proteome</keyword>
<feature type="transmembrane region" description="Helical" evidence="6">
    <location>
        <begin position="364"/>
        <end position="388"/>
    </location>
</feature>
<organism evidence="8 9">
    <name type="scientific">Clavelina lepadiformis</name>
    <name type="common">Light-bulb sea squirt</name>
    <name type="synonym">Ascidia lepadiformis</name>
    <dbReference type="NCBI Taxonomy" id="159417"/>
    <lineage>
        <taxon>Eukaryota</taxon>
        <taxon>Metazoa</taxon>
        <taxon>Chordata</taxon>
        <taxon>Tunicata</taxon>
        <taxon>Ascidiacea</taxon>
        <taxon>Aplousobranchia</taxon>
        <taxon>Clavelinidae</taxon>
        <taxon>Clavelina</taxon>
    </lineage>
</organism>
<feature type="transmembrane region" description="Helical" evidence="6">
    <location>
        <begin position="173"/>
        <end position="196"/>
    </location>
</feature>
<evidence type="ECO:0000256" key="2">
    <source>
        <dbReference type="ARBA" id="ARBA00022448"/>
    </source>
</evidence>
<feature type="transmembrane region" description="Helical" evidence="6">
    <location>
        <begin position="20"/>
        <end position="41"/>
    </location>
</feature>
<feature type="transmembrane region" description="Helical" evidence="6">
    <location>
        <begin position="202"/>
        <end position="224"/>
    </location>
</feature>
<dbReference type="Proteomes" id="UP001642483">
    <property type="component" value="Unassembled WGS sequence"/>
</dbReference>
<dbReference type="EMBL" id="CAWYQH010000119">
    <property type="protein sequence ID" value="CAK8690461.1"/>
    <property type="molecule type" value="Genomic_DNA"/>
</dbReference>
<comment type="caution">
    <text evidence="8">The sequence shown here is derived from an EMBL/GenBank/DDBJ whole genome shotgun (WGS) entry which is preliminary data.</text>
</comment>
<dbReference type="SUPFAM" id="SSF103473">
    <property type="entry name" value="MFS general substrate transporter"/>
    <property type="match status" value="1"/>
</dbReference>
<dbReference type="InterPro" id="IPR036259">
    <property type="entry name" value="MFS_trans_sf"/>
</dbReference>
<name>A0ABP0GFA5_CLALP</name>
<keyword evidence="3 6" id="KW-0812">Transmembrane</keyword>
<comment type="subcellular location">
    <subcellularLocation>
        <location evidence="1">Membrane</location>
        <topology evidence="1">Multi-pass membrane protein</topology>
    </subcellularLocation>
</comment>
<dbReference type="PANTHER" id="PTHR23504">
    <property type="entry name" value="MAJOR FACILITATOR SUPERFAMILY DOMAIN-CONTAINING PROTEIN 10"/>
    <property type="match status" value="1"/>
</dbReference>
<reference evidence="8 9" key="1">
    <citation type="submission" date="2024-02" db="EMBL/GenBank/DDBJ databases">
        <authorList>
            <person name="Daric V."/>
            <person name="Darras S."/>
        </authorList>
    </citation>
    <scope>NUCLEOTIDE SEQUENCE [LARGE SCALE GENOMIC DNA]</scope>
</reference>
<gene>
    <name evidence="8" type="ORF">CVLEPA_LOCUS23076</name>
</gene>
<dbReference type="InterPro" id="IPR020846">
    <property type="entry name" value="MFS_dom"/>
</dbReference>
<dbReference type="PROSITE" id="PS50850">
    <property type="entry name" value="MFS"/>
    <property type="match status" value="1"/>
</dbReference>
<evidence type="ECO:0000256" key="1">
    <source>
        <dbReference type="ARBA" id="ARBA00004141"/>
    </source>
</evidence>
<evidence type="ECO:0000256" key="6">
    <source>
        <dbReference type="SAM" id="Phobius"/>
    </source>
</evidence>
<feature type="transmembrane region" description="Helical" evidence="6">
    <location>
        <begin position="115"/>
        <end position="132"/>
    </location>
</feature>
<feature type="transmembrane region" description="Helical" evidence="6">
    <location>
        <begin position="276"/>
        <end position="299"/>
    </location>
</feature>
<feature type="transmembrane region" description="Helical" evidence="6">
    <location>
        <begin position="311"/>
        <end position="328"/>
    </location>
</feature>
<evidence type="ECO:0000313" key="8">
    <source>
        <dbReference type="EMBL" id="CAK8690461.1"/>
    </source>
</evidence>
<evidence type="ECO:0000256" key="3">
    <source>
        <dbReference type="ARBA" id="ARBA00022692"/>
    </source>
</evidence>
<keyword evidence="5 6" id="KW-0472">Membrane</keyword>
<feature type="transmembrane region" description="Helical" evidence="6">
    <location>
        <begin position="428"/>
        <end position="447"/>
    </location>
</feature>
<evidence type="ECO:0000313" key="9">
    <source>
        <dbReference type="Proteomes" id="UP001642483"/>
    </source>
</evidence>
<sequence>MNVDNKQANKEEQNKIRNIVQTICISLIIDLLGFTVILPLFPSVLEFYKNNDQGSLYTSMEWAVSSFRKFVGVPETEDVNSVLFGGMIGSLFSFLQFLNSPIFGAASDRFGRKPMILISLVGSSLSYLLWAMSKSFSFFIFARIIAGISEANVSISTAAVADLPSAKARSKGMAGIGIAFSIGFVCGPMIGAWFAKQFSHQYNFYCGPAIFGFLITVFDIMYVAKSLPETLPPKNRATSMAVSVKDFGHLLNPISLFRFSAVGSVQNTAKAHSLRLLGVVYFLYLFLFSGLEFTLTFLAHRRFSFTRMDQGKMFALLGLIMALVQGGYIRRKMENSEKQIALKGMFLLIIGLTVVGLSSSVWMLFVGLIFFSCAAASVVPCISSLAATHGDESEKGRVMGILRSLGALARATGPICASVSYWLVGATFTYVVGGLLVIVPWLLLQRLDSICVGDKKKSS</sequence>
<keyword evidence="4 6" id="KW-1133">Transmembrane helix</keyword>
<dbReference type="InterPro" id="IPR011701">
    <property type="entry name" value="MFS"/>
</dbReference>
<feature type="transmembrane region" description="Helical" evidence="6">
    <location>
        <begin position="340"/>
        <end position="358"/>
    </location>
</feature>
<accession>A0ABP0GFA5</accession>
<protein>
    <recommendedName>
        <fullName evidence="7">Major facilitator superfamily (MFS) profile domain-containing protein</fullName>
    </recommendedName>
</protein>
<feature type="transmembrane region" description="Helical" evidence="6">
    <location>
        <begin position="82"/>
        <end position="103"/>
    </location>
</feature>
<feature type="domain" description="Major facilitator superfamily (MFS) profile" evidence="7">
    <location>
        <begin position="19"/>
        <end position="452"/>
    </location>
</feature>
<keyword evidence="2" id="KW-0813">Transport</keyword>
<dbReference type="Gene3D" id="1.20.1250.20">
    <property type="entry name" value="MFS general substrate transporter like domains"/>
    <property type="match status" value="1"/>
</dbReference>
<evidence type="ECO:0000256" key="4">
    <source>
        <dbReference type="ARBA" id="ARBA00022989"/>
    </source>
</evidence>
<evidence type="ECO:0000256" key="5">
    <source>
        <dbReference type="ARBA" id="ARBA00023136"/>
    </source>
</evidence>
<dbReference type="Pfam" id="PF07690">
    <property type="entry name" value="MFS_1"/>
    <property type="match status" value="1"/>
</dbReference>
<proteinExistence type="predicted"/>
<evidence type="ECO:0000259" key="7">
    <source>
        <dbReference type="PROSITE" id="PS50850"/>
    </source>
</evidence>